<reference evidence="2" key="2">
    <citation type="submission" date="2023-05" db="EMBL/GenBank/DDBJ databases">
        <authorList>
            <consortium name="Lawrence Berkeley National Laboratory"/>
            <person name="Steindorff A."/>
            <person name="Hensen N."/>
            <person name="Bonometti L."/>
            <person name="Westerberg I."/>
            <person name="Brannstrom I.O."/>
            <person name="Guillou S."/>
            <person name="Cros-Aarteil S."/>
            <person name="Calhoun S."/>
            <person name="Haridas S."/>
            <person name="Kuo A."/>
            <person name="Mondo S."/>
            <person name="Pangilinan J."/>
            <person name="Riley R."/>
            <person name="Labutti K."/>
            <person name="Andreopoulos B."/>
            <person name="Lipzen A."/>
            <person name="Chen C."/>
            <person name="Yanf M."/>
            <person name="Daum C."/>
            <person name="Ng V."/>
            <person name="Clum A."/>
            <person name="Ohm R."/>
            <person name="Martin F."/>
            <person name="Silar P."/>
            <person name="Natvig D."/>
            <person name="Lalanne C."/>
            <person name="Gautier V."/>
            <person name="Ament-Velasquez S.L."/>
            <person name="Kruys A."/>
            <person name="Hutchinson M.I."/>
            <person name="Powell A.J."/>
            <person name="Barry K."/>
            <person name="Miller A.N."/>
            <person name="Grigoriev I.V."/>
            <person name="Debuchy R."/>
            <person name="Gladieux P."/>
            <person name="Thoren M.H."/>
            <person name="Johannesson H."/>
        </authorList>
    </citation>
    <scope>NUCLEOTIDE SEQUENCE</scope>
    <source>
        <strain evidence="2">CBS 538.74</strain>
    </source>
</reference>
<name>A0AAN6VKN2_9PEZI</name>
<dbReference type="Gene3D" id="1.10.510.10">
    <property type="entry name" value="Transferase(Phosphotransferase) domain 1"/>
    <property type="match status" value="1"/>
</dbReference>
<dbReference type="GO" id="GO:0004672">
    <property type="term" value="F:protein kinase activity"/>
    <property type="evidence" value="ECO:0007669"/>
    <property type="project" value="InterPro"/>
</dbReference>
<evidence type="ECO:0000259" key="1">
    <source>
        <dbReference type="PROSITE" id="PS50011"/>
    </source>
</evidence>
<keyword evidence="3" id="KW-1185">Reference proteome</keyword>
<organism evidence="2 3">
    <name type="scientific">Chaetomidium leptoderma</name>
    <dbReference type="NCBI Taxonomy" id="669021"/>
    <lineage>
        <taxon>Eukaryota</taxon>
        <taxon>Fungi</taxon>
        <taxon>Dikarya</taxon>
        <taxon>Ascomycota</taxon>
        <taxon>Pezizomycotina</taxon>
        <taxon>Sordariomycetes</taxon>
        <taxon>Sordariomycetidae</taxon>
        <taxon>Sordariales</taxon>
        <taxon>Chaetomiaceae</taxon>
        <taxon>Chaetomidium</taxon>
    </lineage>
</organism>
<dbReference type="AlphaFoldDB" id="A0AAN6VKN2"/>
<dbReference type="InterPro" id="IPR000719">
    <property type="entry name" value="Prot_kinase_dom"/>
</dbReference>
<feature type="domain" description="Protein kinase" evidence="1">
    <location>
        <begin position="1"/>
        <end position="263"/>
    </location>
</feature>
<evidence type="ECO:0000313" key="2">
    <source>
        <dbReference type="EMBL" id="KAK4152145.1"/>
    </source>
</evidence>
<dbReference type="EMBL" id="MU856985">
    <property type="protein sequence ID" value="KAK4152145.1"/>
    <property type="molecule type" value="Genomic_DNA"/>
</dbReference>
<protein>
    <recommendedName>
        <fullName evidence="1">Protein kinase domain-containing protein</fullName>
    </recommendedName>
</protein>
<accession>A0AAN6VKN2</accession>
<proteinExistence type="predicted"/>
<dbReference type="Proteomes" id="UP001302745">
    <property type="component" value="Unassembled WGS sequence"/>
</dbReference>
<dbReference type="PROSITE" id="PS50011">
    <property type="entry name" value="PROTEIN_KINASE_DOM"/>
    <property type="match status" value="1"/>
</dbReference>
<reference evidence="2" key="1">
    <citation type="journal article" date="2023" name="Mol. Phylogenet. Evol.">
        <title>Genome-scale phylogeny and comparative genomics of the fungal order Sordariales.</title>
        <authorList>
            <person name="Hensen N."/>
            <person name="Bonometti L."/>
            <person name="Westerberg I."/>
            <person name="Brannstrom I.O."/>
            <person name="Guillou S."/>
            <person name="Cros-Aarteil S."/>
            <person name="Calhoun S."/>
            <person name="Haridas S."/>
            <person name="Kuo A."/>
            <person name="Mondo S."/>
            <person name="Pangilinan J."/>
            <person name="Riley R."/>
            <person name="LaButti K."/>
            <person name="Andreopoulos B."/>
            <person name="Lipzen A."/>
            <person name="Chen C."/>
            <person name="Yan M."/>
            <person name="Daum C."/>
            <person name="Ng V."/>
            <person name="Clum A."/>
            <person name="Steindorff A."/>
            <person name="Ohm R.A."/>
            <person name="Martin F."/>
            <person name="Silar P."/>
            <person name="Natvig D.O."/>
            <person name="Lalanne C."/>
            <person name="Gautier V."/>
            <person name="Ament-Velasquez S.L."/>
            <person name="Kruys A."/>
            <person name="Hutchinson M.I."/>
            <person name="Powell A.J."/>
            <person name="Barry K."/>
            <person name="Miller A.N."/>
            <person name="Grigoriev I.V."/>
            <person name="Debuchy R."/>
            <person name="Gladieux P."/>
            <person name="Hiltunen Thoren M."/>
            <person name="Johannesson H."/>
        </authorList>
    </citation>
    <scope>NUCLEOTIDE SEQUENCE</scope>
    <source>
        <strain evidence="2">CBS 538.74</strain>
    </source>
</reference>
<comment type="caution">
    <text evidence="2">The sequence shown here is derived from an EMBL/GenBank/DDBJ whole genome shotgun (WGS) entry which is preliminary data.</text>
</comment>
<dbReference type="InterPro" id="IPR011009">
    <property type="entry name" value="Kinase-like_dom_sf"/>
</dbReference>
<evidence type="ECO:0000313" key="3">
    <source>
        <dbReference type="Proteomes" id="UP001302745"/>
    </source>
</evidence>
<dbReference type="GO" id="GO:0005524">
    <property type="term" value="F:ATP binding"/>
    <property type="evidence" value="ECO:0007669"/>
    <property type="project" value="InterPro"/>
</dbReference>
<gene>
    <name evidence="2" type="ORF">C8A00DRAFT_44742</name>
</gene>
<sequence>MNLWMRLSHHPNMVPFDCVVLDEVRGGVVGFTSLYIPGGTLEDNVSRTFKLKWCKQLMQLVDDLNLRYGIAHQDIVPRNLLVDEATDNILLFDFNTAAQIGHQGTYIADIVARDIRDDVRAVIFIIYEMITRDLHFREDDWAKLDVSMVQDIEWVSHPDVTLDHPVAEYRSLLNAWVKGREEGKKIDIYTDAPEYIDWPMLEKQVIERKTANGGVYKQECWDFTLRRDALARGEKVTGWQRPMQSTLKGDYHLLANGKLLDSV</sequence>
<dbReference type="SUPFAM" id="SSF56112">
    <property type="entry name" value="Protein kinase-like (PK-like)"/>
    <property type="match status" value="1"/>
</dbReference>